<dbReference type="RefSeq" id="WP_091810724.1">
    <property type="nucleotide sequence ID" value="NZ_CP016354.1"/>
</dbReference>
<reference evidence="1 2" key="1">
    <citation type="submission" date="2016-10" db="EMBL/GenBank/DDBJ databases">
        <authorList>
            <person name="de Groot N.N."/>
        </authorList>
    </citation>
    <scope>NUCLEOTIDE SEQUENCE [LARGE SCALE GENOMIC DNA]</scope>
    <source>
        <strain evidence="1 2">CGMCC 4.5506</strain>
    </source>
</reference>
<dbReference type="STRING" id="530584.SAMN05421630_115160"/>
<organism evidence="1 2">
    <name type="scientific">Prauserella marina</name>
    <dbReference type="NCBI Taxonomy" id="530584"/>
    <lineage>
        <taxon>Bacteria</taxon>
        <taxon>Bacillati</taxon>
        <taxon>Actinomycetota</taxon>
        <taxon>Actinomycetes</taxon>
        <taxon>Pseudonocardiales</taxon>
        <taxon>Pseudonocardiaceae</taxon>
        <taxon>Prauserella</taxon>
    </lineage>
</organism>
<accession>A0A222W119</accession>
<dbReference type="EMBL" id="FMZE01000015">
    <property type="protein sequence ID" value="SDD98430.1"/>
    <property type="molecule type" value="Genomic_DNA"/>
</dbReference>
<sequence length="180" mass="20060">MGEREVAEEFFNQDHPRASITDDATMLLNPGQVLDNIATAMERVDLDISVEVSIDDDVAPLTELHAMVGNLMMGPTLAVHVVNTAMRIMSARYPADLVTRPLPAEYDLRTIVALPIEDDHHDIATTIFNQRTTATADLTEDDLFDLYEQLDVPAQLQIFMALFFMYGTKIGAMKHRTGIP</sequence>
<dbReference type="KEGG" id="pmad:BAY61_31980"/>
<dbReference type="Proteomes" id="UP000199494">
    <property type="component" value="Unassembled WGS sequence"/>
</dbReference>
<gene>
    <name evidence="1" type="ORF">SAMN05421630_115160</name>
</gene>
<evidence type="ECO:0000313" key="2">
    <source>
        <dbReference type="Proteomes" id="UP000199494"/>
    </source>
</evidence>
<keyword evidence="2" id="KW-1185">Reference proteome</keyword>
<dbReference type="AlphaFoldDB" id="A0A222W119"/>
<evidence type="ECO:0000313" key="1">
    <source>
        <dbReference type="EMBL" id="SDD98430.1"/>
    </source>
</evidence>
<name>A0A222W119_9PSEU</name>
<dbReference type="OrthoDB" id="3700338at2"/>
<protein>
    <submittedName>
        <fullName evidence="1">Uncharacterized protein</fullName>
    </submittedName>
</protein>
<proteinExistence type="predicted"/>